<feature type="region of interest" description="Disordered" evidence="7">
    <location>
        <begin position="1"/>
        <end position="106"/>
    </location>
</feature>
<evidence type="ECO:0000256" key="4">
    <source>
        <dbReference type="ARBA" id="ARBA00061594"/>
    </source>
</evidence>
<comment type="similarity">
    <text evidence="4">Belongs to the RWDD1/GIR2 family.</text>
</comment>
<dbReference type="InterPro" id="IPR040213">
    <property type="entry name" value="GIR2-like"/>
</dbReference>
<keyword evidence="10" id="KW-1185">Reference proteome</keyword>
<dbReference type="InterPro" id="IPR016135">
    <property type="entry name" value="UBQ-conjugating_enzyme/RWD"/>
</dbReference>
<name>A0AAW0K918_MYOGA</name>
<dbReference type="EMBL" id="JBBHLL010000002">
    <property type="protein sequence ID" value="KAK7835298.1"/>
    <property type="molecule type" value="Genomic_DNA"/>
</dbReference>
<dbReference type="Proteomes" id="UP001488838">
    <property type="component" value="Unassembled WGS sequence"/>
</dbReference>
<sequence length="359" mass="39759">MPLRPASPAEARRAQPQALASLPERPTGCRHAPANPERPWAGNESAARIPGTTSRTPTEASGGPPRRAVSLQTGPGVGPGLSIRTLRVRPPGSRRPPCPRSVPSGCRADARAAARATMTDYGEEQRNELEALESIYPDSFTVLSENPPSFTITVTSEAGENDETVQTTLKFTYSEKYPDEAPLYEIFSQENLEDNDVSDILKLLALQAEENLGMVMIFTLVTAVQEKLNEIVDQIKTRREEEKKQKEKEAEEAEKKLFHGTPVTIENFLSWKAKFDAELLEIKKKRMKEEEQAGKNKLSGKQLFETDHNLDTSDIQFLEDAGNNVEVDESLFQEMDDLELEDGDDDPDYNPVAAGSDSD</sequence>
<organism evidence="9 10">
    <name type="scientific">Myodes glareolus</name>
    <name type="common">Bank vole</name>
    <name type="synonym">Clethrionomys glareolus</name>
    <dbReference type="NCBI Taxonomy" id="447135"/>
    <lineage>
        <taxon>Eukaryota</taxon>
        <taxon>Metazoa</taxon>
        <taxon>Chordata</taxon>
        <taxon>Craniata</taxon>
        <taxon>Vertebrata</taxon>
        <taxon>Euteleostomi</taxon>
        <taxon>Mammalia</taxon>
        <taxon>Eutheria</taxon>
        <taxon>Euarchontoglires</taxon>
        <taxon>Glires</taxon>
        <taxon>Rodentia</taxon>
        <taxon>Myomorpha</taxon>
        <taxon>Muroidea</taxon>
        <taxon>Cricetidae</taxon>
        <taxon>Arvicolinae</taxon>
        <taxon>Myodes</taxon>
    </lineage>
</organism>
<evidence type="ECO:0000256" key="2">
    <source>
        <dbReference type="ARBA" id="ARBA00022990"/>
    </source>
</evidence>
<keyword evidence="2" id="KW-0007">Acetylation</keyword>
<dbReference type="GO" id="GO:0005737">
    <property type="term" value="C:cytoplasm"/>
    <property type="evidence" value="ECO:0007669"/>
    <property type="project" value="UniProtKB-ARBA"/>
</dbReference>
<dbReference type="FunFam" id="3.10.110.10:FF:000064">
    <property type="entry name" value="RWD domain-containing protein 1"/>
    <property type="match status" value="1"/>
</dbReference>
<dbReference type="Pfam" id="PF05773">
    <property type="entry name" value="RWD"/>
    <property type="match status" value="1"/>
</dbReference>
<evidence type="ECO:0000313" key="10">
    <source>
        <dbReference type="Proteomes" id="UP001488838"/>
    </source>
</evidence>
<feature type="domain" description="RWD" evidence="8">
    <location>
        <begin position="127"/>
        <end position="231"/>
    </location>
</feature>
<dbReference type="CDD" id="cd23816">
    <property type="entry name" value="RWD_RWDD1"/>
    <property type="match status" value="1"/>
</dbReference>
<reference evidence="9 10" key="1">
    <citation type="journal article" date="2023" name="bioRxiv">
        <title>Conserved and derived expression patterns and positive selection on dental genes reveal complex evolutionary context of ever-growing rodent molars.</title>
        <authorList>
            <person name="Calamari Z.T."/>
            <person name="Song A."/>
            <person name="Cohen E."/>
            <person name="Akter M."/>
            <person name="Roy R.D."/>
            <person name="Hallikas O."/>
            <person name="Christensen M.M."/>
            <person name="Li P."/>
            <person name="Marangoni P."/>
            <person name="Jernvall J."/>
            <person name="Klein O.D."/>
        </authorList>
    </citation>
    <scope>NUCLEOTIDE SEQUENCE [LARGE SCALE GENOMIC DNA]</scope>
    <source>
        <strain evidence="9">V071</strain>
    </source>
</reference>
<evidence type="ECO:0000256" key="5">
    <source>
        <dbReference type="ARBA" id="ARBA00072006"/>
    </source>
</evidence>
<dbReference type="Gene3D" id="6.20.400.10">
    <property type="match status" value="1"/>
</dbReference>
<dbReference type="SUPFAM" id="SSF54495">
    <property type="entry name" value="UBC-like"/>
    <property type="match status" value="1"/>
</dbReference>
<evidence type="ECO:0000256" key="3">
    <source>
        <dbReference type="ARBA" id="ARBA00056432"/>
    </source>
</evidence>
<keyword evidence="1" id="KW-0597">Phosphoprotein</keyword>
<dbReference type="PROSITE" id="PS50908">
    <property type="entry name" value="RWD"/>
    <property type="match status" value="1"/>
</dbReference>
<evidence type="ECO:0000256" key="7">
    <source>
        <dbReference type="SAM" id="MobiDB-lite"/>
    </source>
</evidence>
<evidence type="ECO:0000313" key="9">
    <source>
        <dbReference type="EMBL" id="KAK7835298.1"/>
    </source>
</evidence>
<dbReference type="PANTHER" id="PTHR12292">
    <property type="entry name" value="RWD DOMAIN-CONTAINING PROTEIN"/>
    <property type="match status" value="1"/>
</dbReference>
<accession>A0AAW0K918</accession>
<keyword evidence="6" id="KW-0175">Coiled coil</keyword>
<dbReference type="Gene3D" id="3.10.110.10">
    <property type="entry name" value="Ubiquitin Conjugating Enzyme"/>
    <property type="match status" value="1"/>
</dbReference>
<dbReference type="SMART" id="SM00591">
    <property type="entry name" value="RWD"/>
    <property type="match status" value="1"/>
</dbReference>
<feature type="coiled-coil region" evidence="6">
    <location>
        <begin position="225"/>
        <end position="297"/>
    </location>
</feature>
<gene>
    <name evidence="9" type="ORF">U0070_017834</name>
</gene>
<protein>
    <recommendedName>
        <fullName evidence="5">RWD domain-containing protein 1</fullName>
    </recommendedName>
</protein>
<dbReference type="InterPro" id="IPR006575">
    <property type="entry name" value="RWD_dom"/>
</dbReference>
<feature type="region of interest" description="Disordered" evidence="7">
    <location>
        <begin position="326"/>
        <end position="359"/>
    </location>
</feature>
<feature type="compositionally biased region" description="Acidic residues" evidence="7">
    <location>
        <begin position="326"/>
        <end position="348"/>
    </location>
</feature>
<dbReference type="AlphaFoldDB" id="A0AAW0K918"/>
<evidence type="ECO:0000256" key="6">
    <source>
        <dbReference type="SAM" id="Coils"/>
    </source>
</evidence>
<comment type="caution">
    <text evidence="9">The sequence shown here is derived from an EMBL/GenBank/DDBJ whole genome shotgun (WGS) entry which is preliminary data.</text>
</comment>
<evidence type="ECO:0000256" key="1">
    <source>
        <dbReference type="ARBA" id="ARBA00022553"/>
    </source>
</evidence>
<evidence type="ECO:0000259" key="8">
    <source>
        <dbReference type="PROSITE" id="PS50908"/>
    </source>
</evidence>
<proteinExistence type="inferred from homology"/>
<comment type="function">
    <text evidence="3">Protects DRG2 from proteolytic degradation.</text>
</comment>